<evidence type="ECO:0000256" key="2">
    <source>
        <dbReference type="ARBA" id="ARBA00022617"/>
    </source>
</evidence>
<organism evidence="9 10">
    <name type="scientific">Fistulifera solaris</name>
    <name type="common">Oleaginous diatom</name>
    <dbReference type="NCBI Taxonomy" id="1519565"/>
    <lineage>
        <taxon>Eukaryota</taxon>
        <taxon>Sar</taxon>
        <taxon>Stramenopiles</taxon>
        <taxon>Ochrophyta</taxon>
        <taxon>Bacillariophyta</taxon>
        <taxon>Bacillariophyceae</taxon>
        <taxon>Bacillariophycidae</taxon>
        <taxon>Naviculales</taxon>
        <taxon>Naviculaceae</taxon>
        <taxon>Fistulifera</taxon>
    </lineage>
</organism>
<feature type="transmembrane region" description="Helical" evidence="8">
    <location>
        <begin position="157"/>
        <end position="174"/>
    </location>
</feature>
<reference evidence="9 10" key="1">
    <citation type="journal article" date="2015" name="Plant Cell">
        <title>Oil accumulation by the oleaginous diatom Fistulifera solaris as revealed by the genome and transcriptome.</title>
        <authorList>
            <person name="Tanaka T."/>
            <person name="Maeda Y."/>
            <person name="Veluchamy A."/>
            <person name="Tanaka M."/>
            <person name="Abida H."/>
            <person name="Marechal E."/>
            <person name="Bowler C."/>
            <person name="Muto M."/>
            <person name="Sunaga Y."/>
            <person name="Tanaka M."/>
            <person name="Yoshino T."/>
            <person name="Taniguchi T."/>
            <person name="Fukuda Y."/>
            <person name="Nemoto M."/>
            <person name="Matsumoto M."/>
            <person name="Wong P.S."/>
            <person name="Aburatani S."/>
            <person name="Fujibuchi W."/>
        </authorList>
    </citation>
    <scope>NUCLEOTIDE SEQUENCE [LARGE SCALE GENOMIC DNA]</scope>
    <source>
        <strain evidence="9 10">JPCC DA0580</strain>
    </source>
</reference>
<dbReference type="GO" id="GO:0006099">
    <property type="term" value="P:tricarboxylic acid cycle"/>
    <property type="evidence" value="ECO:0007669"/>
    <property type="project" value="InterPro"/>
</dbReference>
<keyword evidence="9" id="KW-0830">Ubiquinone</keyword>
<dbReference type="InterPro" id="IPR000701">
    <property type="entry name" value="SuccDH_FuR_B_TM-su"/>
</dbReference>
<dbReference type="InterPro" id="IPR014314">
    <property type="entry name" value="Succ_DH_cytb556"/>
</dbReference>
<evidence type="ECO:0000256" key="5">
    <source>
        <dbReference type="ARBA" id="ARBA00022989"/>
    </source>
</evidence>
<dbReference type="AlphaFoldDB" id="A0A1Z5JV10"/>
<dbReference type="Pfam" id="PF01127">
    <property type="entry name" value="Sdh_cyt"/>
    <property type="match status" value="1"/>
</dbReference>
<dbReference type="OrthoDB" id="588261at2759"/>
<dbReference type="CDD" id="cd03499">
    <property type="entry name" value="SQR_TypeC_SdhC"/>
    <property type="match status" value="1"/>
</dbReference>
<evidence type="ECO:0000256" key="4">
    <source>
        <dbReference type="ARBA" id="ARBA00022723"/>
    </source>
</evidence>
<gene>
    <name evidence="9" type="ORF">FisN_18Hh084</name>
</gene>
<evidence type="ECO:0000313" key="10">
    <source>
        <dbReference type="Proteomes" id="UP000198406"/>
    </source>
</evidence>
<keyword evidence="10" id="KW-1185">Reference proteome</keyword>
<keyword evidence="2" id="KW-0349">Heme</keyword>
<protein>
    <submittedName>
        <fullName evidence="9">Succinate dehydrogenase (Ubiquinone) cytochrome b560 subunit</fullName>
    </submittedName>
</protein>
<evidence type="ECO:0000256" key="7">
    <source>
        <dbReference type="ARBA" id="ARBA00023136"/>
    </source>
</evidence>
<evidence type="ECO:0000256" key="3">
    <source>
        <dbReference type="ARBA" id="ARBA00022692"/>
    </source>
</evidence>
<comment type="subcellular location">
    <subcellularLocation>
        <location evidence="1">Membrane</location>
    </subcellularLocation>
</comment>
<keyword evidence="4" id="KW-0479">Metal-binding</keyword>
<dbReference type="NCBIfam" id="TIGR02970">
    <property type="entry name" value="succ_dehyd_cytB"/>
    <property type="match status" value="1"/>
</dbReference>
<comment type="caution">
    <text evidence="9">The sequence shown here is derived from an EMBL/GenBank/DDBJ whole genome shotgun (WGS) entry which is preliminary data.</text>
</comment>
<dbReference type="EMBL" id="BDSP01000123">
    <property type="protein sequence ID" value="GAX17880.1"/>
    <property type="molecule type" value="Genomic_DNA"/>
</dbReference>
<dbReference type="GO" id="GO:0009055">
    <property type="term" value="F:electron transfer activity"/>
    <property type="evidence" value="ECO:0007669"/>
    <property type="project" value="InterPro"/>
</dbReference>
<dbReference type="Proteomes" id="UP000198406">
    <property type="component" value="Unassembled WGS sequence"/>
</dbReference>
<dbReference type="SUPFAM" id="SSF81343">
    <property type="entry name" value="Fumarate reductase respiratory complex transmembrane subunits"/>
    <property type="match status" value="1"/>
</dbReference>
<keyword evidence="3 8" id="KW-0812">Transmembrane</keyword>
<evidence type="ECO:0000256" key="8">
    <source>
        <dbReference type="SAM" id="Phobius"/>
    </source>
</evidence>
<evidence type="ECO:0000313" key="9">
    <source>
        <dbReference type="EMBL" id="GAX17880.1"/>
    </source>
</evidence>
<dbReference type="Gene3D" id="1.20.1300.10">
    <property type="entry name" value="Fumarate reductase/succinate dehydrogenase, transmembrane subunit"/>
    <property type="match status" value="1"/>
</dbReference>
<keyword evidence="5 8" id="KW-1133">Transmembrane helix</keyword>
<dbReference type="GO" id="GO:0006121">
    <property type="term" value="P:mitochondrial electron transport, succinate to ubiquinone"/>
    <property type="evidence" value="ECO:0007669"/>
    <property type="project" value="TreeGrafter"/>
</dbReference>
<dbReference type="GO" id="GO:0016020">
    <property type="term" value="C:membrane"/>
    <property type="evidence" value="ECO:0007669"/>
    <property type="project" value="UniProtKB-SubCell"/>
</dbReference>
<evidence type="ECO:0000256" key="1">
    <source>
        <dbReference type="ARBA" id="ARBA00004370"/>
    </source>
</evidence>
<keyword evidence="7 8" id="KW-0472">Membrane</keyword>
<dbReference type="GO" id="GO:0005739">
    <property type="term" value="C:mitochondrion"/>
    <property type="evidence" value="ECO:0007669"/>
    <property type="project" value="GOC"/>
</dbReference>
<proteinExistence type="predicted"/>
<dbReference type="PANTHER" id="PTHR10978">
    <property type="entry name" value="SUCCINATE DEHYDROGENASE CYTOCHROME B560 SUBUNIT"/>
    <property type="match status" value="1"/>
</dbReference>
<keyword evidence="6" id="KW-0408">Iron</keyword>
<evidence type="ECO:0000256" key="6">
    <source>
        <dbReference type="ARBA" id="ARBA00023004"/>
    </source>
</evidence>
<sequence length="175" mass="18975">MNALTATSSCKMLQKFTQNNNVLRSQMMRSMTVLSKQSGEEYKQLNYSKRMKETGRPVSPHVTVYAFPTVALSSITNRVTGCALSVGCAGLGLVELVGGTGTSLSLMQTIGSQGFVVAAAAKFTVSFPIVYHYFAAIRHFMWDAKPEMLENQAVQQSSYYLFGASAAISGALMFI</sequence>
<dbReference type="PANTHER" id="PTHR10978:SF5">
    <property type="entry name" value="SUCCINATE DEHYDROGENASE CYTOCHROME B560 SUBUNIT, MITOCHONDRIAL"/>
    <property type="match status" value="1"/>
</dbReference>
<accession>A0A1Z5JV10</accession>
<name>A0A1Z5JV10_FISSO</name>
<dbReference type="InterPro" id="IPR034804">
    <property type="entry name" value="SQR/QFR_C/D"/>
</dbReference>
<dbReference type="InParanoid" id="A0A1Z5JV10"/>
<feature type="transmembrane region" description="Helical" evidence="8">
    <location>
        <begin position="115"/>
        <end position="137"/>
    </location>
</feature>
<dbReference type="GO" id="GO:0046872">
    <property type="term" value="F:metal ion binding"/>
    <property type="evidence" value="ECO:0007669"/>
    <property type="project" value="UniProtKB-KW"/>
</dbReference>